<evidence type="ECO:0000313" key="6">
    <source>
        <dbReference type="Proteomes" id="UP000316726"/>
    </source>
</evidence>
<dbReference type="CDD" id="cd02440">
    <property type="entry name" value="AdoMet_MTases"/>
    <property type="match status" value="1"/>
</dbReference>
<keyword evidence="3 4" id="KW-0949">S-adenosyl-L-methionine</keyword>
<keyword evidence="1 4" id="KW-0489">Methyltransferase</keyword>
<name>A0A5B8MQE9_9CHLO</name>
<dbReference type="Proteomes" id="UP000316726">
    <property type="component" value="Chromosome 8"/>
</dbReference>
<dbReference type="InterPro" id="IPR004033">
    <property type="entry name" value="UbiE/COQ5_MeTrFase"/>
</dbReference>
<keyword evidence="4" id="KW-0150">Chloroplast</keyword>
<comment type="catalytic activity">
    <reaction evidence="4">
        <text>demethylphylloquinol + S-adenosyl-L-methionine = phylloquinol + S-adenosyl-L-homocysteine + H(+)</text>
        <dbReference type="Rhea" id="RHEA:40551"/>
        <dbReference type="ChEBI" id="CHEBI:15378"/>
        <dbReference type="ChEBI" id="CHEBI:28433"/>
        <dbReference type="ChEBI" id="CHEBI:57856"/>
        <dbReference type="ChEBI" id="CHEBI:59789"/>
        <dbReference type="ChEBI" id="CHEBI:87844"/>
        <dbReference type="EC" id="2.1.1.329"/>
    </reaction>
</comment>
<keyword evidence="6" id="KW-1185">Reference proteome</keyword>
<dbReference type="EMBL" id="CP031041">
    <property type="protein sequence ID" value="QDZ22749.1"/>
    <property type="molecule type" value="Genomic_DNA"/>
</dbReference>
<dbReference type="Gene3D" id="3.40.50.150">
    <property type="entry name" value="Vaccinia Virus protein VP39"/>
    <property type="match status" value="1"/>
</dbReference>
<dbReference type="HAMAP" id="MF_01982">
    <property type="entry name" value="MenG_phylloquinone_subfam"/>
    <property type="match status" value="1"/>
</dbReference>
<dbReference type="GO" id="GO:0042372">
    <property type="term" value="P:phylloquinone biosynthetic process"/>
    <property type="evidence" value="ECO:0007669"/>
    <property type="project" value="UniProtKB-UniRule"/>
</dbReference>
<dbReference type="PROSITE" id="PS51608">
    <property type="entry name" value="SAM_MT_UBIE"/>
    <property type="match status" value="1"/>
</dbReference>
<evidence type="ECO:0000256" key="1">
    <source>
        <dbReference type="ARBA" id="ARBA00022603"/>
    </source>
</evidence>
<dbReference type="HAMAP" id="MF_01813">
    <property type="entry name" value="MenG_UbiE_methyltr"/>
    <property type="match status" value="1"/>
</dbReference>
<dbReference type="InterPro" id="IPR023576">
    <property type="entry name" value="UbiE/COQ5_MeTrFase_CS"/>
</dbReference>
<comment type="function">
    <text evidence="4">Involved in the biosynthesis of phylloquinone (vitamin K1). Methyltransferase required for the conversion of 2-phytyl-1,4-beta-naphthoquinol to phylloquinol.</text>
</comment>
<protein>
    <recommendedName>
        <fullName evidence="4">2-phytyl-1,4-beta-naphthoquinone methyltransferase, chloroplastic</fullName>
        <ecNumber evidence="4">2.1.1.329</ecNumber>
    </recommendedName>
    <alternativeName>
        <fullName evidence="4">Demethylphylloquinone methyltransferase</fullName>
    </alternativeName>
    <alternativeName>
        <fullName evidence="4">Menaquinone biosynthesis methyltransferase ubiE-like protein</fullName>
    </alternativeName>
</protein>
<dbReference type="PANTHER" id="PTHR43591:SF24">
    <property type="entry name" value="2-METHOXY-6-POLYPRENYL-1,4-BENZOQUINOL METHYLASE, MITOCHONDRIAL"/>
    <property type="match status" value="1"/>
</dbReference>
<accession>A0A5B8MQE9</accession>
<dbReference type="OrthoDB" id="6329284at2759"/>
<proteinExistence type="inferred from homology"/>
<dbReference type="PROSITE" id="PS01183">
    <property type="entry name" value="UBIE_1"/>
    <property type="match status" value="1"/>
</dbReference>
<keyword evidence="2 4" id="KW-0808">Transferase</keyword>
<sequence>MTITEEALQGKGEGKSKGREKIFTNISPVYDVLNDALSLGLHRLWKRRVVSLTECKRGDKALDVCCGSGDLAFLLAKKVGASGEVSALDFSANMLSYALQRSVAKSLFQYTYFDEKPRDDGGGDEGGSGTIRWIHGDALDLPFEDCSFDCVTIGYGLRNVEDRAKCLREVHRVLKPNKRAVILDFNSPKEEGPPAARGNTRRRAGIINRFRNFCLDAFVVPAATLCGLREEYAYLKPSIADYPDGSTLVTLSMEDARFTQAEFQEIAGGLMGALVLRK</sequence>
<gene>
    <name evidence="4" type="primary">MENG</name>
    <name evidence="5" type="ORF">A3770_08p52670</name>
</gene>
<evidence type="ECO:0000256" key="3">
    <source>
        <dbReference type="ARBA" id="ARBA00022691"/>
    </source>
</evidence>
<evidence type="ECO:0000313" key="5">
    <source>
        <dbReference type="EMBL" id="QDZ22749.1"/>
    </source>
</evidence>
<evidence type="ECO:0000256" key="4">
    <source>
        <dbReference type="HAMAP-Rule" id="MF_03192"/>
    </source>
</evidence>
<comment type="subcellular location">
    <subcellularLocation>
        <location evidence="4">Plastid</location>
        <location evidence="4">Chloroplast</location>
    </subcellularLocation>
</comment>
<dbReference type="GO" id="GO:0032259">
    <property type="term" value="P:methylation"/>
    <property type="evidence" value="ECO:0007669"/>
    <property type="project" value="UniProtKB-KW"/>
</dbReference>
<dbReference type="InterPro" id="IPR029063">
    <property type="entry name" value="SAM-dependent_MTases_sf"/>
</dbReference>
<dbReference type="STRING" id="1764295.A0A5B8MQE9"/>
<comment type="similarity">
    <text evidence="4">Belongs to the class I-like SAM-binding methyltransferase superfamily. MenG/UbiE family.</text>
</comment>
<keyword evidence="4" id="KW-0934">Plastid</keyword>
<organism evidence="5 6">
    <name type="scientific">Chloropicon primus</name>
    <dbReference type="NCBI Taxonomy" id="1764295"/>
    <lineage>
        <taxon>Eukaryota</taxon>
        <taxon>Viridiplantae</taxon>
        <taxon>Chlorophyta</taxon>
        <taxon>Chloropicophyceae</taxon>
        <taxon>Chloropicales</taxon>
        <taxon>Chloropicaceae</taxon>
        <taxon>Chloropicon</taxon>
    </lineage>
</organism>
<dbReference type="PANTHER" id="PTHR43591">
    <property type="entry name" value="METHYLTRANSFERASE"/>
    <property type="match status" value="1"/>
</dbReference>
<dbReference type="GO" id="GO:0009507">
    <property type="term" value="C:chloroplast"/>
    <property type="evidence" value="ECO:0007669"/>
    <property type="project" value="UniProtKB-SubCell"/>
</dbReference>
<dbReference type="InterPro" id="IPR032904">
    <property type="entry name" value="MenG"/>
</dbReference>
<evidence type="ECO:0000256" key="2">
    <source>
        <dbReference type="ARBA" id="ARBA00022679"/>
    </source>
</evidence>
<dbReference type="SUPFAM" id="SSF53335">
    <property type="entry name" value="S-adenosyl-L-methionine-dependent methyltransferases"/>
    <property type="match status" value="1"/>
</dbReference>
<dbReference type="AlphaFoldDB" id="A0A5B8MQE9"/>
<dbReference type="Pfam" id="PF01209">
    <property type="entry name" value="Ubie_methyltran"/>
    <property type="match status" value="2"/>
</dbReference>
<dbReference type="EC" id="2.1.1.329" evidence="4"/>
<reference evidence="5 6" key="1">
    <citation type="submission" date="2018-07" db="EMBL/GenBank/DDBJ databases">
        <title>The complete nuclear genome of the prasinophyte Chloropicon primus (CCMP1205).</title>
        <authorList>
            <person name="Pombert J.-F."/>
            <person name="Otis C."/>
            <person name="Turmel M."/>
            <person name="Lemieux C."/>
        </authorList>
    </citation>
    <scope>NUCLEOTIDE SEQUENCE [LARGE SCALE GENOMIC DNA]</scope>
    <source>
        <strain evidence="5 6">CCMP1205</strain>
    </source>
</reference>
<dbReference type="GO" id="GO:0052624">
    <property type="term" value="F:2-phytyl-1,4-naphthoquinone methyltransferase activity"/>
    <property type="evidence" value="ECO:0007669"/>
    <property type="project" value="UniProtKB-UniRule"/>
</dbReference>